<dbReference type="Gene3D" id="3.40.190.10">
    <property type="entry name" value="Periplasmic binding protein-like II"/>
    <property type="match status" value="2"/>
</dbReference>
<keyword evidence="5" id="KW-1185">Reference proteome</keyword>
<dbReference type="InterPro" id="IPR006059">
    <property type="entry name" value="SBP"/>
</dbReference>
<evidence type="ECO:0000313" key="5">
    <source>
        <dbReference type="Proteomes" id="UP000549066"/>
    </source>
</evidence>
<proteinExistence type="inferred from homology"/>
<comment type="similarity">
    <text evidence="1">Belongs to the bacterial solute-binding protein 1 family.</text>
</comment>
<reference evidence="4 5" key="1">
    <citation type="submission" date="2020-07" db="EMBL/GenBank/DDBJ databases">
        <title>Sequencing the genomes of 1000 actinobacteria strains.</title>
        <authorList>
            <person name="Klenk H.-P."/>
        </authorList>
    </citation>
    <scope>NUCLEOTIDE SEQUENCE [LARGE SCALE GENOMIC DNA]</scope>
    <source>
        <strain evidence="4 5">DSM 8598</strain>
    </source>
</reference>
<protein>
    <submittedName>
        <fullName evidence="4">ABC-type glycerol-3-phosphate transport system substrate-binding protein</fullName>
    </submittedName>
</protein>
<accession>A0A852WWV2</accession>
<dbReference type="Proteomes" id="UP000549066">
    <property type="component" value="Unassembled WGS sequence"/>
</dbReference>
<gene>
    <name evidence="4" type="ORF">BJY17_003176</name>
</gene>
<name>A0A852WWV2_9MICO</name>
<dbReference type="PANTHER" id="PTHR43649:SF29">
    <property type="entry name" value="OSMOPROTECTIVE COMPOUNDS-BINDING PROTEIN GGTB"/>
    <property type="match status" value="1"/>
</dbReference>
<dbReference type="RefSeq" id="WP_179552240.1">
    <property type="nucleotide sequence ID" value="NZ_JACCFI010000001.1"/>
</dbReference>
<evidence type="ECO:0000256" key="3">
    <source>
        <dbReference type="SAM" id="SignalP"/>
    </source>
</evidence>
<dbReference type="AlphaFoldDB" id="A0A852WWV2"/>
<organism evidence="4 5">
    <name type="scientific">Agromyces hippuratus</name>
    <dbReference type="NCBI Taxonomy" id="286438"/>
    <lineage>
        <taxon>Bacteria</taxon>
        <taxon>Bacillati</taxon>
        <taxon>Actinomycetota</taxon>
        <taxon>Actinomycetes</taxon>
        <taxon>Micrococcales</taxon>
        <taxon>Microbacteriaceae</taxon>
        <taxon>Agromyces</taxon>
    </lineage>
</organism>
<dbReference type="SUPFAM" id="SSF53850">
    <property type="entry name" value="Periplasmic binding protein-like II"/>
    <property type="match status" value="1"/>
</dbReference>
<evidence type="ECO:0000313" key="4">
    <source>
        <dbReference type="EMBL" id="NYG22429.1"/>
    </source>
</evidence>
<evidence type="ECO:0000256" key="2">
    <source>
        <dbReference type="ARBA" id="ARBA00022448"/>
    </source>
</evidence>
<sequence>MKITRRSIALTAGFAAASLVLAGCSAGGTGDSGPVEVRMLVNITPNLTEDWWNELVAPFEEANPDIDVKIQAPVAEGVKATLPQLLASGDVPDIVETLSPTPELAPELVDLSAYDWATEGPLAEQYSIDGKVLMAGVGIQLQGVYFYNKQAFADAGIEAPPATTEEFDAALEKLKAAGWTPIQTSGEWATQVAFQYAGAPTVLSENPDWFAEMSSGDLTFGESYGDTVDRYAGWVADGYIPADSVGLKYADGEQQFLAGKSAIYPMGSWFAAAAANATDAPEIGVFPAPADEGVAPAQAANVANPYVIMKASKQQDAAAKVVEFLVTDQDAVTAQLEADGNFRPGYEYEMSDLATEMQAIVADTEVDAFTPLGDGYGDRTVPAGYQVELNTQVQGLLTGTTPDAVVKAMDDWFTANR</sequence>
<keyword evidence="2" id="KW-0813">Transport</keyword>
<dbReference type="Pfam" id="PF01547">
    <property type="entry name" value="SBP_bac_1"/>
    <property type="match status" value="1"/>
</dbReference>
<dbReference type="PANTHER" id="PTHR43649">
    <property type="entry name" value="ARABINOSE-BINDING PROTEIN-RELATED"/>
    <property type="match status" value="1"/>
</dbReference>
<dbReference type="EMBL" id="JACCFI010000001">
    <property type="protein sequence ID" value="NYG22429.1"/>
    <property type="molecule type" value="Genomic_DNA"/>
</dbReference>
<feature type="signal peptide" evidence="3">
    <location>
        <begin position="1"/>
        <end position="22"/>
    </location>
</feature>
<dbReference type="InterPro" id="IPR050490">
    <property type="entry name" value="Bact_solute-bd_prot1"/>
</dbReference>
<evidence type="ECO:0000256" key="1">
    <source>
        <dbReference type="ARBA" id="ARBA00008520"/>
    </source>
</evidence>
<feature type="chain" id="PRO_5038494499" evidence="3">
    <location>
        <begin position="23"/>
        <end position="417"/>
    </location>
</feature>
<keyword evidence="3" id="KW-0732">Signal</keyword>
<comment type="caution">
    <text evidence="4">The sequence shown here is derived from an EMBL/GenBank/DDBJ whole genome shotgun (WGS) entry which is preliminary data.</text>
</comment>
<dbReference type="PROSITE" id="PS51257">
    <property type="entry name" value="PROKAR_LIPOPROTEIN"/>
    <property type="match status" value="1"/>
</dbReference>